<dbReference type="PANTHER" id="PTHR37823:SF1">
    <property type="entry name" value="CYTOCHROME C-553-LIKE"/>
    <property type="match status" value="1"/>
</dbReference>
<dbReference type="GO" id="GO:0009055">
    <property type="term" value="F:electron transfer activity"/>
    <property type="evidence" value="ECO:0007669"/>
    <property type="project" value="InterPro"/>
</dbReference>
<keyword evidence="7" id="KW-0732">Signal</keyword>
<keyword evidence="3 6" id="KW-0479">Metal-binding</keyword>
<gene>
    <name evidence="9" type="ORF">P4G45_16455</name>
    <name evidence="10" type="ORF">P8936_17665</name>
</gene>
<keyword evidence="5 6" id="KW-0408">Iron</keyword>
<feature type="domain" description="Cytochrome c" evidence="8">
    <location>
        <begin position="31"/>
        <end position="114"/>
    </location>
</feature>
<sequence>MVRASFLLMLACALAGCKSVPPPTPLSQLNEQQMHGHAVFQTHCGSCHYDRRDAALHGPSLLGVYKRPYLPSGAPANDERVTATILHGHGLMPAAGNSMDQQDLDDLLAYLHTL</sequence>
<name>A0AAU7CYG3_9BACT</name>
<feature type="signal peptide" evidence="7">
    <location>
        <begin position="1"/>
        <end position="15"/>
    </location>
</feature>
<dbReference type="GO" id="GO:0046872">
    <property type="term" value="F:metal ion binding"/>
    <property type="evidence" value="ECO:0007669"/>
    <property type="project" value="UniProtKB-KW"/>
</dbReference>
<dbReference type="InterPro" id="IPR036909">
    <property type="entry name" value="Cyt_c-like_dom_sf"/>
</dbReference>
<dbReference type="KEGG" id="epl:P4G45_16455"/>
<accession>A0AAU7CYG3</accession>
<dbReference type="RefSeq" id="WP_348267559.1">
    <property type="nucleotide sequence ID" value="NZ_CP121194.1"/>
</dbReference>
<dbReference type="InterPro" id="IPR051811">
    <property type="entry name" value="Cytochrome_c550/c551-like"/>
</dbReference>
<evidence type="ECO:0000313" key="10">
    <source>
        <dbReference type="EMBL" id="XBH13490.1"/>
    </source>
</evidence>
<evidence type="ECO:0000256" key="6">
    <source>
        <dbReference type="PROSITE-ProRule" id="PRU00433"/>
    </source>
</evidence>
<evidence type="ECO:0000256" key="1">
    <source>
        <dbReference type="ARBA" id="ARBA00022448"/>
    </source>
</evidence>
<evidence type="ECO:0000256" key="4">
    <source>
        <dbReference type="ARBA" id="ARBA00022982"/>
    </source>
</evidence>
<dbReference type="Gene3D" id="1.10.760.10">
    <property type="entry name" value="Cytochrome c-like domain"/>
    <property type="match status" value="1"/>
</dbReference>
<dbReference type="SUPFAM" id="SSF46626">
    <property type="entry name" value="Cytochrome c"/>
    <property type="match status" value="1"/>
</dbReference>
<feature type="chain" id="PRO_5043288453" evidence="7">
    <location>
        <begin position="16"/>
        <end position="114"/>
    </location>
</feature>
<dbReference type="GO" id="GO:0020037">
    <property type="term" value="F:heme binding"/>
    <property type="evidence" value="ECO:0007669"/>
    <property type="project" value="InterPro"/>
</dbReference>
<evidence type="ECO:0000313" key="9">
    <source>
        <dbReference type="EMBL" id="XBH10053.1"/>
    </source>
</evidence>
<accession>A0AAU7D8R6</accession>
<dbReference type="Pfam" id="PF13442">
    <property type="entry name" value="Cytochrome_CBB3"/>
    <property type="match status" value="1"/>
</dbReference>
<organism evidence="9">
    <name type="scientific">Edaphobacter paludis</name>
    <dbReference type="NCBI Taxonomy" id="3035702"/>
    <lineage>
        <taxon>Bacteria</taxon>
        <taxon>Pseudomonadati</taxon>
        <taxon>Acidobacteriota</taxon>
        <taxon>Terriglobia</taxon>
        <taxon>Terriglobales</taxon>
        <taxon>Acidobacteriaceae</taxon>
        <taxon>Edaphobacter</taxon>
    </lineage>
</organism>
<evidence type="ECO:0000256" key="5">
    <source>
        <dbReference type="ARBA" id="ARBA00023004"/>
    </source>
</evidence>
<dbReference type="PROSITE" id="PS51257">
    <property type="entry name" value="PROKAR_LIPOPROTEIN"/>
    <property type="match status" value="1"/>
</dbReference>
<dbReference type="EMBL" id="CP121195">
    <property type="protein sequence ID" value="XBH13490.1"/>
    <property type="molecule type" value="Genomic_DNA"/>
</dbReference>
<dbReference type="PROSITE" id="PS51007">
    <property type="entry name" value="CYTC"/>
    <property type="match status" value="1"/>
</dbReference>
<evidence type="ECO:0000256" key="2">
    <source>
        <dbReference type="ARBA" id="ARBA00022617"/>
    </source>
</evidence>
<proteinExistence type="predicted"/>
<evidence type="ECO:0000259" key="8">
    <source>
        <dbReference type="PROSITE" id="PS51007"/>
    </source>
</evidence>
<dbReference type="EMBL" id="CP121194">
    <property type="protein sequence ID" value="XBH10053.1"/>
    <property type="molecule type" value="Genomic_DNA"/>
</dbReference>
<dbReference type="AlphaFoldDB" id="A0AAU7CYG3"/>
<protein>
    <submittedName>
        <fullName evidence="9">Cytochrome c</fullName>
    </submittedName>
</protein>
<dbReference type="PANTHER" id="PTHR37823">
    <property type="entry name" value="CYTOCHROME C-553-LIKE"/>
    <property type="match status" value="1"/>
</dbReference>
<keyword evidence="2 6" id="KW-0349">Heme</keyword>
<reference evidence="9" key="1">
    <citation type="submission" date="2023-03" db="EMBL/GenBank/DDBJ databases">
        <title>Edaphobacter sp.</title>
        <authorList>
            <person name="Huber K.J."/>
            <person name="Papendorf J."/>
            <person name="Pilke C."/>
            <person name="Bunk B."/>
            <person name="Sproeer C."/>
            <person name="Pester M."/>
        </authorList>
    </citation>
    <scope>NUCLEOTIDE SEQUENCE</scope>
    <source>
        <strain evidence="9">DSM 109919</strain>
        <strain evidence="10">DSM 109920</strain>
    </source>
</reference>
<keyword evidence="4" id="KW-0249">Electron transport</keyword>
<dbReference type="InterPro" id="IPR009056">
    <property type="entry name" value="Cyt_c-like_dom"/>
</dbReference>
<evidence type="ECO:0000256" key="7">
    <source>
        <dbReference type="SAM" id="SignalP"/>
    </source>
</evidence>
<keyword evidence="1" id="KW-0813">Transport</keyword>
<evidence type="ECO:0000256" key="3">
    <source>
        <dbReference type="ARBA" id="ARBA00022723"/>
    </source>
</evidence>